<dbReference type="PANTHER" id="PTHR43201">
    <property type="entry name" value="ACYL-COA SYNTHETASE"/>
    <property type="match status" value="1"/>
</dbReference>
<feature type="domain" description="AMP-binding enzyme C-terminal" evidence="4">
    <location>
        <begin position="303"/>
        <end position="379"/>
    </location>
</feature>
<dbReference type="EMBL" id="SMKI01000410">
    <property type="protein sequence ID" value="TDC67673.1"/>
    <property type="molecule type" value="Genomic_DNA"/>
</dbReference>
<dbReference type="RefSeq" id="WP_132821049.1">
    <property type="nucleotide sequence ID" value="NZ_SMKI01000410.1"/>
</dbReference>
<sequence>VRTIGPVPPAADAPATADSPAGGASWPGAERDPRAPCLVMHTSGTTGSPRALLQTEQALHLTTRYWRHQHRTADDVVALPIPLAHTYGHLVAAATLLAGAALIVTPEAFDPRRWVARLARGGATVLEGVPTVYARLLATDAPDAPAVAAVAAGRLRRCLSAGQQAPAELRRSWEENTGLPLLESWGMTELAGPGLGPLPGTCPGSAGAPVPGLEIRLVVTGHNGGDRDGMTAEPGEVGELWVRGPQVTPGHRTGTWNLVPVCDEQGWLRTGDLGVRDEHGCVTLTGRSKDVIITHGYTVHPAEVEAELRGHPGVADVAVVGRADPERGEVPHAVVVADPGGPAVSVEELREHCRGRLARYKVPRTVEFVRRLPVSATGKLDRAALRGPATATTTTMVREG</sequence>
<dbReference type="OrthoDB" id="9803968at2"/>
<dbReference type="AlphaFoldDB" id="A0A4R4T020"/>
<dbReference type="PANTHER" id="PTHR43201:SF8">
    <property type="entry name" value="ACYL-COA SYNTHETASE FAMILY MEMBER 3"/>
    <property type="match status" value="1"/>
</dbReference>
<evidence type="ECO:0000259" key="4">
    <source>
        <dbReference type="Pfam" id="PF13193"/>
    </source>
</evidence>
<dbReference type="InterPro" id="IPR000873">
    <property type="entry name" value="AMP-dep_synth/lig_dom"/>
</dbReference>
<feature type="domain" description="AMP-dependent synthetase/ligase" evidence="3">
    <location>
        <begin position="27"/>
        <end position="250"/>
    </location>
</feature>
<evidence type="ECO:0000259" key="3">
    <source>
        <dbReference type="Pfam" id="PF00501"/>
    </source>
</evidence>
<protein>
    <recommendedName>
        <fullName evidence="7">Long-chain fatty acid--CoA ligase</fullName>
    </recommendedName>
</protein>
<comment type="similarity">
    <text evidence="1">Belongs to the ATP-dependent AMP-binding enzyme family.</text>
</comment>
<evidence type="ECO:0000313" key="5">
    <source>
        <dbReference type="EMBL" id="TDC67673.1"/>
    </source>
</evidence>
<dbReference type="CDD" id="cd04433">
    <property type="entry name" value="AFD_class_I"/>
    <property type="match status" value="1"/>
</dbReference>
<dbReference type="GO" id="GO:0006631">
    <property type="term" value="P:fatty acid metabolic process"/>
    <property type="evidence" value="ECO:0007669"/>
    <property type="project" value="TreeGrafter"/>
</dbReference>
<dbReference type="InterPro" id="IPR042099">
    <property type="entry name" value="ANL_N_sf"/>
</dbReference>
<dbReference type="Proteomes" id="UP000295345">
    <property type="component" value="Unassembled WGS sequence"/>
</dbReference>
<reference evidence="5 6" key="1">
    <citation type="submission" date="2019-03" db="EMBL/GenBank/DDBJ databases">
        <title>Draft genome sequences of novel Actinobacteria.</title>
        <authorList>
            <person name="Sahin N."/>
            <person name="Ay H."/>
            <person name="Saygin H."/>
        </authorList>
    </citation>
    <scope>NUCLEOTIDE SEQUENCE [LARGE SCALE GENOMIC DNA]</scope>
    <source>
        <strain evidence="5 6">DSM 41900</strain>
    </source>
</reference>
<dbReference type="InterPro" id="IPR045851">
    <property type="entry name" value="AMP-bd_C_sf"/>
</dbReference>
<name>A0A4R4T020_9ACTN</name>
<comment type="caution">
    <text evidence="5">The sequence shown here is derived from an EMBL/GenBank/DDBJ whole genome shotgun (WGS) entry which is preliminary data.</text>
</comment>
<organism evidence="5 6">
    <name type="scientific">Streptomyces hainanensis</name>
    <dbReference type="NCBI Taxonomy" id="402648"/>
    <lineage>
        <taxon>Bacteria</taxon>
        <taxon>Bacillati</taxon>
        <taxon>Actinomycetota</taxon>
        <taxon>Actinomycetes</taxon>
        <taxon>Kitasatosporales</taxon>
        <taxon>Streptomycetaceae</taxon>
        <taxon>Streptomyces</taxon>
    </lineage>
</organism>
<feature type="region of interest" description="Disordered" evidence="2">
    <location>
        <begin position="1"/>
        <end position="33"/>
    </location>
</feature>
<dbReference type="PROSITE" id="PS00455">
    <property type="entry name" value="AMP_BINDING"/>
    <property type="match status" value="1"/>
</dbReference>
<dbReference type="GO" id="GO:0031956">
    <property type="term" value="F:medium-chain fatty acid-CoA ligase activity"/>
    <property type="evidence" value="ECO:0007669"/>
    <property type="project" value="TreeGrafter"/>
</dbReference>
<feature type="compositionally biased region" description="Low complexity" evidence="2">
    <location>
        <begin position="12"/>
        <end position="24"/>
    </location>
</feature>
<dbReference type="Pfam" id="PF13193">
    <property type="entry name" value="AMP-binding_C"/>
    <property type="match status" value="1"/>
</dbReference>
<evidence type="ECO:0000256" key="1">
    <source>
        <dbReference type="ARBA" id="ARBA00006432"/>
    </source>
</evidence>
<evidence type="ECO:0000256" key="2">
    <source>
        <dbReference type="SAM" id="MobiDB-lite"/>
    </source>
</evidence>
<feature type="compositionally biased region" description="Pro residues" evidence="2">
    <location>
        <begin position="1"/>
        <end position="11"/>
    </location>
</feature>
<keyword evidence="6" id="KW-1185">Reference proteome</keyword>
<dbReference type="SUPFAM" id="SSF56801">
    <property type="entry name" value="Acetyl-CoA synthetase-like"/>
    <property type="match status" value="1"/>
</dbReference>
<dbReference type="Pfam" id="PF00501">
    <property type="entry name" value="AMP-binding"/>
    <property type="match status" value="1"/>
</dbReference>
<dbReference type="InterPro" id="IPR025110">
    <property type="entry name" value="AMP-bd_C"/>
</dbReference>
<feature type="non-terminal residue" evidence="5">
    <location>
        <position position="1"/>
    </location>
</feature>
<dbReference type="Gene3D" id="3.40.50.12780">
    <property type="entry name" value="N-terminal domain of ligase-like"/>
    <property type="match status" value="1"/>
</dbReference>
<proteinExistence type="inferred from homology"/>
<dbReference type="Gene3D" id="3.30.300.30">
    <property type="match status" value="1"/>
</dbReference>
<gene>
    <name evidence="5" type="ORF">E1283_28495</name>
</gene>
<dbReference type="InterPro" id="IPR020845">
    <property type="entry name" value="AMP-binding_CS"/>
</dbReference>
<accession>A0A4R4T020</accession>
<evidence type="ECO:0008006" key="7">
    <source>
        <dbReference type="Google" id="ProtNLM"/>
    </source>
</evidence>
<evidence type="ECO:0000313" key="6">
    <source>
        <dbReference type="Proteomes" id="UP000295345"/>
    </source>
</evidence>